<organism evidence="2 3">
    <name type="scientific">Callosobruchus maculatus</name>
    <name type="common">Southern cowpea weevil</name>
    <name type="synonym">Pulse bruchid</name>
    <dbReference type="NCBI Taxonomy" id="64391"/>
    <lineage>
        <taxon>Eukaryota</taxon>
        <taxon>Metazoa</taxon>
        <taxon>Ecdysozoa</taxon>
        <taxon>Arthropoda</taxon>
        <taxon>Hexapoda</taxon>
        <taxon>Insecta</taxon>
        <taxon>Pterygota</taxon>
        <taxon>Neoptera</taxon>
        <taxon>Endopterygota</taxon>
        <taxon>Coleoptera</taxon>
        <taxon>Polyphaga</taxon>
        <taxon>Cucujiformia</taxon>
        <taxon>Chrysomeloidea</taxon>
        <taxon>Chrysomelidae</taxon>
        <taxon>Bruchinae</taxon>
        <taxon>Bruchini</taxon>
        <taxon>Callosobruchus</taxon>
    </lineage>
</organism>
<dbReference type="AlphaFoldDB" id="A0A653CXH0"/>
<evidence type="ECO:0008006" key="4">
    <source>
        <dbReference type="Google" id="ProtNLM"/>
    </source>
</evidence>
<evidence type="ECO:0000313" key="2">
    <source>
        <dbReference type="EMBL" id="VEN52547.1"/>
    </source>
</evidence>
<evidence type="ECO:0000313" key="3">
    <source>
        <dbReference type="Proteomes" id="UP000410492"/>
    </source>
</evidence>
<accession>A0A653CXH0</accession>
<evidence type="ECO:0000256" key="1">
    <source>
        <dbReference type="SAM" id="SignalP"/>
    </source>
</evidence>
<feature type="signal peptide" evidence="1">
    <location>
        <begin position="1"/>
        <end position="21"/>
    </location>
</feature>
<feature type="chain" id="PRO_5024988272" description="Secreted protein" evidence="1">
    <location>
        <begin position="22"/>
        <end position="80"/>
    </location>
</feature>
<keyword evidence="3" id="KW-1185">Reference proteome</keyword>
<keyword evidence="1" id="KW-0732">Signal</keyword>
<dbReference type="Proteomes" id="UP000410492">
    <property type="component" value="Unassembled WGS sequence"/>
</dbReference>
<reference evidence="2 3" key="1">
    <citation type="submission" date="2019-01" db="EMBL/GenBank/DDBJ databases">
        <authorList>
            <person name="Sayadi A."/>
        </authorList>
    </citation>
    <scope>NUCLEOTIDE SEQUENCE [LARGE SCALE GENOMIC DNA]</scope>
</reference>
<name>A0A653CXH0_CALMS</name>
<sequence>MCHISLVFATSILLIRFPIKSTSNCVHIYEQYSPKHTIKSNSKAQLVYRNQSVHNTYLRREFSHLIKISVLYFSSGFIVP</sequence>
<proteinExistence type="predicted"/>
<dbReference type="EMBL" id="CAACVG010009207">
    <property type="protein sequence ID" value="VEN52547.1"/>
    <property type="molecule type" value="Genomic_DNA"/>
</dbReference>
<gene>
    <name evidence="2" type="ORF">CALMAC_LOCUS12633</name>
</gene>
<protein>
    <recommendedName>
        <fullName evidence="4">Secreted protein</fullName>
    </recommendedName>
</protein>